<dbReference type="AlphaFoldDB" id="A0A9X4AZ26"/>
<reference evidence="7" key="1">
    <citation type="submission" date="2022-05" db="EMBL/GenBank/DDBJ databases">
        <title>Draft genome sequence of Clostridium tertium strain CP3 isolated from Peru.</title>
        <authorList>
            <person name="Hurtado R."/>
            <person name="Lima L."/>
            <person name="Sousa T."/>
            <person name="Jaiswal A.K."/>
            <person name="Tiwari S."/>
            <person name="Maturrano L."/>
            <person name="Brenig B."/>
            <person name="Azevedo V."/>
        </authorList>
    </citation>
    <scope>NUCLEOTIDE SEQUENCE</scope>
    <source>
        <strain evidence="7">CP3</strain>
    </source>
</reference>
<feature type="transmembrane region" description="Helical" evidence="5">
    <location>
        <begin position="258"/>
        <end position="281"/>
    </location>
</feature>
<evidence type="ECO:0000256" key="2">
    <source>
        <dbReference type="ARBA" id="ARBA00022692"/>
    </source>
</evidence>
<evidence type="ECO:0000256" key="3">
    <source>
        <dbReference type="ARBA" id="ARBA00022989"/>
    </source>
</evidence>
<evidence type="ECO:0000256" key="5">
    <source>
        <dbReference type="SAM" id="Phobius"/>
    </source>
</evidence>
<dbReference type="GO" id="GO:0140359">
    <property type="term" value="F:ABC-type transporter activity"/>
    <property type="evidence" value="ECO:0007669"/>
    <property type="project" value="InterPro"/>
</dbReference>
<dbReference type="Pfam" id="PF12698">
    <property type="entry name" value="ABC2_membrane_3"/>
    <property type="match status" value="1"/>
</dbReference>
<feature type="transmembrane region" description="Helical" evidence="5">
    <location>
        <begin position="288"/>
        <end position="309"/>
    </location>
</feature>
<gene>
    <name evidence="7" type="ORF">NE398_04240</name>
</gene>
<dbReference type="InterPro" id="IPR052902">
    <property type="entry name" value="ABC-2_transporter"/>
</dbReference>
<organism evidence="7 8">
    <name type="scientific">Clostridium tertium</name>
    <dbReference type="NCBI Taxonomy" id="1559"/>
    <lineage>
        <taxon>Bacteria</taxon>
        <taxon>Bacillati</taxon>
        <taxon>Bacillota</taxon>
        <taxon>Clostridia</taxon>
        <taxon>Eubacteriales</taxon>
        <taxon>Clostridiaceae</taxon>
        <taxon>Clostridium</taxon>
    </lineage>
</organism>
<evidence type="ECO:0000313" key="7">
    <source>
        <dbReference type="EMBL" id="MDC4239379.1"/>
    </source>
</evidence>
<feature type="transmembrane region" description="Helical" evidence="5">
    <location>
        <begin position="21"/>
        <end position="39"/>
    </location>
</feature>
<feature type="transmembrane region" description="Helical" evidence="5">
    <location>
        <begin position="181"/>
        <end position="202"/>
    </location>
</feature>
<proteinExistence type="predicted"/>
<feature type="transmembrane region" description="Helical" evidence="5">
    <location>
        <begin position="345"/>
        <end position="366"/>
    </location>
</feature>
<evidence type="ECO:0000313" key="8">
    <source>
        <dbReference type="Proteomes" id="UP001141183"/>
    </source>
</evidence>
<comment type="caution">
    <text evidence="7">The sequence shown here is derived from an EMBL/GenBank/DDBJ whole genome shotgun (WGS) entry which is preliminary data.</text>
</comment>
<sequence>MKILTIVKYRLIQSVRDIQSLISMILIPIFLILILGNALKNNDDFTARTVDKVNLLYINEDSTDGAKAFENFITLDELGDIIQAEKINDIEEGKKLIESRKYDALVVYDENSSGKLQLIGSEYNQLGVSIVKGIIETYSSSANAMEALAKIQARHFNIEENNNLQDEAISVSGKKPSAIDYYAITMLVMIIMYGSIYANFAIDKSYYGSVGYRFRSTPLNLGEIFIGEAIGVIITIMIQVLILLLISDLAFGVNFGTSLPIILLSAFSLSVLSTMLGIFAIMITKKGLIGLALLNVIVPIFTFLSGGFVKVNFSGIIGTISKLTPNYLASNAMFKSIYGGATNEVLFSIIGLWIMSALLFLGANIIGRSERV</sequence>
<keyword evidence="2 5" id="KW-0812">Transmembrane</keyword>
<keyword evidence="4 5" id="KW-0472">Membrane</keyword>
<dbReference type="RefSeq" id="WP_008681428.1">
    <property type="nucleotide sequence ID" value="NZ_CABKOG010000004.1"/>
</dbReference>
<keyword evidence="3 5" id="KW-1133">Transmembrane helix</keyword>
<accession>A0A9X4AZ26</accession>
<keyword evidence="8" id="KW-1185">Reference proteome</keyword>
<dbReference type="Proteomes" id="UP001141183">
    <property type="component" value="Unassembled WGS sequence"/>
</dbReference>
<dbReference type="InterPro" id="IPR013525">
    <property type="entry name" value="ABC2_TM"/>
</dbReference>
<dbReference type="GO" id="GO:0016020">
    <property type="term" value="C:membrane"/>
    <property type="evidence" value="ECO:0007669"/>
    <property type="project" value="UniProtKB-SubCell"/>
</dbReference>
<protein>
    <submittedName>
        <fullName evidence="7">ABC transporter permease</fullName>
    </submittedName>
</protein>
<dbReference type="PANTHER" id="PTHR43027:SF1">
    <property type="entry name" value="DOXORUBICIN RESISTANCE ABC TRANSPORTER PERMEASE PROTEIN DRRC-RELATED"/>
    <property type="match status" value="1"/>
</dbReference>
<feature type="transmembrane region" description="Helical" evidence="5">
    <location>
        <begin position="223"/>
        <end position="246"/>
    </location>
</feature>
<comment type="subcellular location">
    <subcellularLocation>
        <location evidence="1">Membrane</location>
        <topology evidence="1">Multi-pass membrane protein</topology>
    </subcellularLocation>
</comment>
<name>A0A9X4AZ26_9CLOT</name>
<evidence type="ECO:0000256" key="1">
    <source>
        <dbReference type="ARBA" id="ARBA00004141"/>
    </source>
</evidence>
<feature type="domain" description="ABC-2 type transporter transmembrane" evidence="6">
    <location>
        <begin position="20"/>
        <end position="362"/>
    </location>
</feature>
<evidence type="ECO:0000256" key="4">
    <source>
        <dbReference type="ARBA" id="ARBA00023136"/>
    </source>
</evidence>
<evidence type="ECO:0000259" key="6">
    <source>
        <dbReference type="Pfam" id="PF12698"/>
    </source>
</evidence>
<dbReference type="EMBL" id="JAMRYU010000003">
    <property type="protein sequence ID" value="MDC4239379.1"/>
    <property type="molecule type" value="Genomic_DNA"/>
</dbReference>
<dbReference type="PANTHER" id="PTHR43027">
    <property type="entry name" value="DOXORUBICIN RESISTANCE ABC TRANSPORTER PERMEASE PROTEIN DRRC-RELATED"/>
    <property type="match status" value="1"/>
</dbReference>